<accession>A0A6C0F7B5</accession>
<protein>
    <submittedName>
        <fullName evidence="1">Uncharacterized protein</fullName>
    </submittedName>
</protein>
<name>A0A6C0F7B5_9ZZZZ</name>
<organism evidence="1">
    <name type="scientific">viral metagenome</name>
    <dbReference type="NCBI Taxonomy" id="1070528"/>
    <lineage>
        <taxon>unclassified sequences</taxon>
        <taxon>metagenomes</taxon>
        <taxon>organismal metagenomes</taxon>
    </lineage>
</organism>
<sequence>MTMNGYGFSIWLVPYNWRHIKKEFTLDFIPHITLSTNHVTIPEFPKLQNIKVGNFTKGKIFKQMYASDPLEAYGYDCEILSDIGINIEHVPHMTLFYGGKITDGNMDYFSLIKEPPKSMLCFSTLVNTTNLNPASWHFL</sequence>
<dbReference type="AlphaFoldDB" id="A0A6C0F7B5"/>
<proteinExistence type="predicted"/>
<dbReference type="EMBL" id="MN738789">
    <property type="protein sequence ID" value="QHT37092.1"/>
    <property type="molecule type" value="Genomic_DNA"/>
</dbReference>
<reference evidence="1" key="1">
    <citation type="journal article" date="2020" name="Nature">
        <title>Giant virus diversity and host interactions through global metagenomics.</title>
        <authorList>
            <person name="Schulz F."/>
            <person name="Roux S."/>
            <person name="Paez-Espino D."/>
            <person name="Jungbluth S."/>
            <person name="Walsh D.A."/>
            <person name="Denef V.J."/>
            <person name="McMahon K.D."/>
            <person name="Konstantinidis K.T."/>
            <person name="Eloe-Fadrosh E.A."/>
            <person name="Kyrpides N.C."/>
            <person name="Woyke T."/>
        </authorList>
    </citation>
    <scope>NUCLEOTIDE SEQUENCE</scope>
    <source>
        <strain evidence="1">GVMAG-S-ERX555967-131</strain>
    </source>
</reference>
<evidence type="ECO:0000313" key="1">
    <source>
        <dbReference type="EMBL" id="QHT37092.1"/>
    </source>
</evidence>